<evidence type="ECO:0000256" key="1">
    <source>
        <dbReference type="SAM" id="MobiDB-lite"/>
    </source>
</evidence>
<sequence length="65" mass="7543">MALGEFQKKKKRILWSCFIDVSTHLCSHFYEFSVKQRKIETPVRGRKGDSEKRGRSVSGNRLPTS</sequence>
<dbReference type="AlphaFoldDB" id="A0A251V455"/>
<feature type="region of interest" description="Disordered" evidence="1">
    <location>
        <begin position="41"/>
        <end position="65"/>
    </location>
</feature>
<dbReference type="InParanoid" id="A0A251V455"/>
<evidence type="ECO:0000313" key="3">
    <source>
        <dbReference type="EMBL" id="OTG30069.1"/>
    </source>
</evidence>
<keyword evidence="4" id="KW-1185">Reference proteome</keyword>
<evidence type="ECO:0000313" key="4">
    <source>
        <dbReference type="Proteomes" id="UP000215914"/>
    </source>
</evidence>
<reference evidence="3" key="2">
    <citation type="submission" date="2017-02" db="EMBL/GenBank/DDBJ databases">
        <title>Sunflower complete genome.</title>
        <authorList>
            <person name="Langlade N."/>
            <person name="Munos S."/>
        </authorList>
    </citation>
    <scope>NUCLEOTIDE SEQUENCE [LARGE SCALE GENOMIC DNA]</scope>
    <source>
        <tissue evidence="3">Leaves</tissue>
    </source>
</reference>
<organism evidence="3 4">
    <name type="scientific">Helianthus annuus</name>
    <name type="common">Common sunflower</name>
    <dbReference type="NCBI Taxonomy" id="4232"/>
    <lineage>
        <taxon>Eukaryota</taxon>
        <taxon>Viridiplantae</taxon>
        <taxon>Streptophyta</taxon>
        <taxon>Embryophyta</taxon>
        <taxon>Tracheophyta</taxon>
        <taxon>Spermatophyta</taxon>
        <taxon>Magnoliopsida</taxon>
        <taxon>eudicotyledons</taxon>
        <taxon>Gunneridae</taxon>
        <taxon>Pentapetalae</taxon>
        <taxon>asterids</taxon>
        <taxon>campanulids</taxon>
        <taxon>Asterales</taxon>
        <taxon>Asteraceae</taxon>
        <taxon>Asteroideae</taxon>
        <taxon>Heliantheae alliance</taxon>
        <taxon>Heliantheae</taxon>
        <taxon>Helianthus</taxon>
    </lineage>
</organism>
<dbReference type="Proteomes" id="UP000215914">
    <property type="component" value="Chromosome 3"/>
</dbReference>
<reference evidence="2 4" key="1">
    <citation type="journal article" date="2017" name="Nature">
        <title>The sunflower genome provides insights into oil metabolism, flowering and Asterid evolution.</title>
        <authorList>
            <person name="Badouin H."/>
            <person name="Gouzy J."/>
            <person name="Grassa C.J."/>
            <person name="Murat F."/>
            <person name="Staton S.E."/>
            <person name="Cottret L."/>
            <person name="Lelandais-Briere C."/>
            <person name="Owens G.L."/>
            <person name="Carrere S."/>
            <person name="Mayjonade B."/>
            <person name="Legrand L."/>
            <person name="Gill N."/>
            <person name="Kane N.C."/>
            <person name="Bowers J.E."/>
            <person name="Hubner S."/>
            <person name="Bellec A."/>
            <person name="Berard A."/>
            <person name="Berges H."/>
            <person name="Blanchet N."/>
            <person name="Boniface M.C."/>
            <person name="Brunel D."/>
            <person name="Catrice O."/>
            <person name="Chaidir N."/>
            <person name="Claudel C."/>
            <person name="Donnadieu C."/>
            <person name="Faraut T."/>
            <person name="Fievet G."/>
            <person name="Helmstetter N."/>
            <person name="King M."/>
            <person name="Knapp S.J."/>
            <person name="Lai Z."/>
            <person name="Le Paslier M.C."/>
            <person name="Lippi Y."/>
            <person name="Lorenzon L."/>
            <person name="Mandel J.R."/>
            <person name="Marage G."/>
            <person name="Marchand G."/>
            <person name="Marquand E."/>
            <person name="Bret-Mestries E."/>
            <person name="Morien E."/>
            <person name="Nambeesan S."/>
            <person name="Nguyen T."/>
            <person name="Pegot-Espagnet P."/>
            <person name="Pouilly N."/>
            <person name="Raftis F."/>
            <person name="Sallet E."/>
            <person name="Schiex T."/>
            <person name="Thomas J."/>
            <person name="Vandecasteele C."/>
            <person name="Vares D."/>
            <person name="Vear F."/>
            <person name="Vautrin S."/>
            <person name="Crespi M."/>
            <person name="Mangin B."/>
            <person name="Burke J.M."/>
            <person name="Salse J."/>
            <person name="Munos S."/>
            <person name="Vincourt P."/>
            <person name="Rieseberg L.H."/>
            <person name="Langlade N.B."/>
        </authorList>
    </citation>
    <scope>NUCLEOTIDE SEQUENCE [LARGE SCALE GENOMIC DNA]</scope>
    <source>
        <strain evidence="4">cv. SF193</strain>
        <tissue evidence="2">Leaves</tissue>
    </source>
</reference>
<protein>
    <submittedName>
        <fullName evidence="3">Uncharacterized protein</fullName>
    </submittedName>
</protein>
<dbReference type="Gramene" id="mRNA:HanXRQr2_Chr03g0087091">
    <property type="protein sequence ID" value="CDS:HanXRQr2_Chr03g0087091.1"/>
    <property type="gene ID" value="HanXRQr2_Chr03g0087091"/>
</dbReference>
<gene>
    <name evidence="3" type="ORF">HannXRQ_Chr03g0060371</name>
    <name evidence="2" type="ORF">HanXRQr2_Chr03g0087091</name>
</gene>
<name>A0A251V455_HELAN</name>
<evidence type="ECO:0000313" key="2">
    <source>
        <dbReference type="EMBL" id="KAF5812499.1"/>
    </source>
</evidence>
<proteinExistence type="predicted"/>
<feature type="compositionally biased region" description="Basic and acidic residues" evidence="1">
    <location>
        <begin position="41"/>
        <end position="54"/>
    </location>
</feature>
<dbReference type="EMBL" id="MNCJ02000318">
    <property type="protein sequence ID" value="KAF5812499.1"/>
    <property type="molecule type" value="Genomic_DNA"/>
</dbReference>
<dbReference type="EMBL" id="CM007892">
    <property type="protein sequence ID" value="OTG30069.1"/>
    <property type="molecule type" value="Genomic_DNA"/>
</dbReference>
<accession>A0A251V455</accession>
<reference evidence="2" key="3">
    <citation type="submission" date="2020-06" db="EMBL/GenBank/DDBJ databases">
        <title>Helianthus annuus Genome sequencing and assembly Release 2.</title>
        <authorList>
            <person name="Gouzy J."/>
            <person name="Langlade N."/>
            <person name="Munos S."/>
        </authorList>
    </citation>
    <scope>NUCLEOTIDE SEQUENCE</scope>
    <source>
        <tissue evidence="2">Leaves</tissue>
    </source>
</reference>